<keyword evidence="3" id="KW-1185">Reference proteome</keyword>
<protein>
    <recommendedName>
        <fullName evidence="1">Mutator-like transposase domain-containing protein</fullName>
    </recommendedName>
</protein>
<evidence type="ECO:0000259" key="1">
    <source>
        <dbReference type="Pfam" id="PF20700"/>
    </source>
</evidence>
<dbReference type="EMBL" id="BGPR01098940">
    <property type="protein sequence ID" value="GBM50987.1"/>
    <property type="molecule type" value="Genomic_DNA"/>
</dbReference>
<name>A0A4Y2GCQ8_ARAVE</name>
<dbReference type="Pfam" id="PF20700">
    <property type="entry name" value="Mutator"/>
    <property type="match status" value="1"/>
</dbReference>
<feature type="domain" description="Mutator-like transposase" evidence="1">
    <location>
        <begin position="3"/>
        <end position="119"/>
    </location>
</feature>
<reference evidence="2 3" key="1">
    <citation type="journal article" date="2019" name="Sci. Rep.">
        <title>Orb-weaving spider Araneus ventricosus genome elucidates the spidroin gene catalogue.</title>
        <authorList>
            <person name="Kono N."/>
            <person name="Nakamura H."/>
            <person name="Ohtoshi R."/>
            <person name="Moran D.A.P."/>
            <person name="Shinohara A."/>
            <person name="Yoshida Y."/>
            <person name="Fujiwara M."/>
            <person name="Mori M."/>
            <person name="Tomita M."/>
            <person name="Arakawa K."/>
        </authorList>
    </citation>
    <scope>NUCLEOTIDE SEQUENCE [LARGE SCALE GENOMIC DNA]</scope>
</reference>
<evidence type="ECO:0000313" key="2">
    <source>
        <dbReference type="EMBL" id="GBM50987.1"/>
    </source>
</evidence>
<organism evidence="2 3">
    <name type="scientific">Araneus ventricosus</name>
    <name type="common">Orbweaver spider</name>
    <name type="synonym">Epeira ventricosa</name>
    <dbReference type="NCBI Taxonomy" id="182803"/>
    <lineage>
        <taxon>Eukaryota</taxon>
        <taxon>Metazoa</taxon>
        <taxon>Ecdysozoa</taxon>
        <taxon>Arthropoda</taxon>
        <taxon>Chelicerata</taxon>
        <taxon>Arachnida</taxon>
        <taxon>Araneae</taxon>
        <taxon>Araneomorphae</taxon>
        <taxon>Entelegynae</taxon>
        <taxon>Araneoidea</taxon>
        <taxon>Araneidae</taxon>
        <taxon>Araneus</taxon>
    </lineage>
</organism>
<accession>A0A4Y2GCQ8</accession>
<gene>
    <name evidence="2" type="ORF">AVEN_49912_1</name>
</gene>
<comment type="caution">
    <text evidence="2">The sequence shown here is derived from an EMBL/GenBank/DDBJ whole genome shotgun (WGS) entry which is preliminary data.</text>
</comment>
<proteinExistence type="predicted"/>
<dbReference type="OrthoDB" id="6277804at2759"/>
<evidence type="ECO:0000313" key="3">
    <source>
        <dbReference type="Proteomes" id="UP000499080"/>
    </source>
</evidence>
<dbReference type="Proteomes" id="UP000499080">
    <property type="component" value="Unassembled WGS sequence"/>
</dbReference>
<sequence length="135" mass="15735">MLSKYCPECTIAKRDLGENCTDFSIWYKAHKPECSENYAGSSNVMEVIAAEILWKRSVENCRMRYMSVLSDGDSKTYQHLLELDVYDESMKISKEECLNHVAKRLGTGLHNKIKEWRSKCVTNGDRKEKRLKEDF</sequence>
<dbReference type="InterPro" id="IPR049012">
    <property type="entry name" value="Mutator_transp_dom"/>
</dbReference>
<dbReference type="AlphaFoldDB" id="A0A4Y2GCQ8"/>